<name>A0ABY3Z8Z9_STRRM</name>
<evidence type="ECO:0000313" key="2">
    <source>
        <dbReference type="Proteomes" id="UP000829494"/>
    </source>
</evidence>
<proteinExistence type="predicted"/>
<dbReference type="GeneID" id="66854618"/>
<evidence type="ECO:0000313" key="1">
    <source>
        <dbReference type="EMBL" id="UNZ06248.1"/>
    </source>
</evidence>
<protein>
    <recommendedName>
        <fullName evidence="3">Secreted protein</fullName>
    </recommendedName>
</protein>
<gene>
    <name evidence="1" type="ORF">SRIMR7_29280</name>
</gene>
<dbReference type="Proteomes" id="UP000829494">
    <property type="component" value="Chromosome"/>
</dbReference>
<dbReference type="EMBL" id="CP094298">
    <property type="protein sequence ID" value="UNZ06248.1"/>
    <property type="molecule type" value="Genomic_DNA"/>
</dbReference>
<dbReference type="RefSeq" id="WP_003981188.1">
    <property type="nucleotide sequence ID" value="NZ_CP043497.1"/>
</dbReference>
<organism evidence="1 2">
    <name type="scientific">Streptomyces rimosus subsp. rimosus</name>
    <dbReference type="NCBI Taxonomy" id="132474"/>
    <lineage>
        <taxon>Bacteria</taxon>
        <taxon>Bacillati</taxon>
        <taxon>Actinomycetota</taxon>
        <taxon>Actinomycetes</taxon>
        <taxon>Kitasatosporales</taxon>
        <taxon>Streptomycetaceae</taxon>
        <taxon>Streptomyces</taxon>
    </lineage>
</organism>
<keyword evidence="2" id="KW-1185">Reference proteome</keyword>
<accession>A0ABY3Z8Z9</accession>
<sequence length="77" mass="8840">MMPRGVLYAPLTAVRVILRLTGHQARREAAVRAERAARPRHPAERAPLLTACCERWWLTRGRAHERTCRIITEGIDQ</sequence>
<evidence type="ECO:0008006" key="3">
    <source>
        <dbReference type="Google" id="ProtNLM"/>
    </source>
</evidence>
<reference evidence="1 2" key="1">
    <citation type="submission" date="2022-03" db="EMBL/GenBank/DDBJ databases">
        <title>Complete genome of Streptomyces rimosus ssp. rimosus R7 (=ATCC 10970).</title>
        <authorList>
            <person name="Beganovic S."/>
            <person name="Ruckert C."/>
            <person name="Busche T."/>
            <person name="Kalinowski J."/>
            <person name="Wittmann C."/>
        </authorList>
    </citation>
    <scope>NUCLEOTIDE SEQUENCE [LARGE SCALE GENOMIC DNA]</scope>
    <source>
        <strain evidence="1 2">R7</strain>
    </source>
</reference>